<dbReference type="InterPro" id="IPR055475">
    <property type="entry name" value="DUF7047"/>
</dbReference>
<dbReference type="EMBL" id="JABANP010000101">
    <property type="protein sequence ID" value="KAF4690361.1"/>
    <property type="molecule type" value="Genomic_DNA"/>
</dbReference>
<dbReference type="InterPro" id="IPR043502">
    <property type="entry name" value="DNA/RNA_pol_sf"/>
</dbReference>
<evidence type="ECO:0008006" key="5">
    <source>
        <dbReference type="Google" id="ProtNLM"/>
    </source>
</evidence>
<dbReference type="OrthoDB" id="6378490at2759"/>
<name>A0A7J6P4U3_PEROL</name>
<gene>
    <name evidence="3" type="ORF">FOZ60_000331</name>
</gene>
<reference evidence="3 4" key="1">
    <citation type="submission" date="2020-04" db="EMBL/GenBank/DDBJ databases">
        <title>Perkinsus olseni comparative genomics.</title>
        <authorList>
            <person name="Bogema D.R."/>
        </authorList>
    </citation>
    <scope>NUCLEOTIDE SEQUENCE [LARGE SCALE GENOMIC DNA]</scope>
    <source>
        <strain evidence="3">00978-12</strain>
    </source>
</reference>
<dbReference type="AlphaFoldDB" id="A0A7J6P4U3"/>
<evidence type="ECO:0000313" key="4">
    <source>
        <dbReference type="Proteomes" id="UP000541610"/>
    </source>
</evidence>
<dbReference type="Pfam" id="PF13456">
    <property type="entry name" value="RVT_3"/>
    <property type="match status" value="1"/>
</dbReference>
<dbReference type="SUPFAM" id="SSF53098">
    <property type="entry name" value="Ribonuclease H-like"/>
    <property type="match status" value="1"/>
</dbReference>
<dbReference type="InterPro" id="IPR002156">
    <property type="entry name" value="RNaseH_domain"/>
</dbReference>
<accession>A0A7J6P4U3</accession>
<comment type="caution">
    <text evidence="3">The sequence shown here is derived from an EMBL/GenBank/DDBJ whole genome shotgun (WGS) entry which is preliminary data.</text>
</comment>
<dbReference type="Pfam" id="PF23088">
    <property type="entry name" value="DUF7047"/>
    <property type="match status" value="1"/>
</dbReference>
<protein>
    <recommendedName>
        <fullName evidence="5">RNase H type-1 domain-containing protein</fullName>
    </recommendedName>
</protein>
<dbReference type="InterPro" id="IPR036397">
    <property type="entry name" value="RNaseH_sf"/>
</dbReference>
<evidence type="ECO:0000259" key="1">
    <source>
        <dbReference type="Pfam" id="PF13456"/>
    </source>
</evidence>
<evidence type="ECO:0000313" key="3">
    <source>
        <dbReference type="EMBL" id="KAF4690361.1"/>
    </source>
</evidence>
<dbReference type="SUPFAM" id="SSF56672">
    <property type="entry name" value="DNA/RNA polymerases"/>
    <property type="match status" value="1"/>
</dbReference>
<sequence>MGFGLNIAPKTLQLIMQAALKDEEADAYLDDIYVPFSSEDPSRLDRIQQNLLRHNLPTKSPEDLAKARVLGLQLFVGPDDVLYWKRRSGQHIDLLLKNTFTLRQLLSWSGKLVSHYPVLSWLRPCLAWLRRSVPGNDMNELIPSSVMSWAREIASRIRCEGDPATGRWFVDRGRDFILYTDGSSTCTGYVLLNDNYIIEDGCKLRCKSDSEHINLCELNAVILGINAALRWNVHHLTLRIDSRIVYNWLSTVRRPQVHGIYEMLVKSRLSLLRDVLRSNAVSFQVEWVDTSSNLADTLCRVPQRWIVEEHQLQAPQLAAVGVSYCLEPIVSFGKLHHHQQRDDELSKVFSFVERGLPYQRFLPTGYRKIWDQLCIKDGLLCRSYPLPGYHKVTVPLLPYDLRTRVLRHEHTHPTGLLVDNESRRSTILCYL</sequence>
<organism evidence="3 4">
    <name type="scientific">Perkinsus olseni</name>
    <name type="common">Perkinsus atlanticus</name>
    <dbReference type="NCBI Taxonomy" id="32597"/>
    <lineage>
        <taxon>Eukaryota</taxon>
        <taxon>Sar</taxon>
        <taxon>Alveolata</taxon>
        <taxon>Perkinsozoa</taxon>
        <taxon>Perkinsea</taxon>
        <taxon>Perkinsida</taxon>
        <taxon>Perkinsidae</taxon>
        <taxon>Perkinsus</taxon>
    </lineage>
</organism>
<evidence type="ECO:0000259" key="2">
    <source>
        <dbReference type="Pfam" id="PF23088"/>
    </source>
</evidence>
<dbReference type="GO" id="GO:0003676">
    <property type="term" value="F:nucleic acid binding"/>
    <property type="evidence" value="ECO:0007669"/>
    <property type="project" value="InterPro"/>
</dbReference>
<dbReference type="GO" id="GO:0004523">
    <property type="term" value="F:RNA-DNA hybrid ribonuclease activity"/>
    <property type="evidence" value="ECO:0007669"/>
    <property type="project" value="InterPro"/>
</dbReference>
<feature type="domain" description="RNase H type-1" evidence="1">
    <location>
        <begin position="188"/>
        <end position="293"/>
    </location>
</feature>
<dbReference type="Proteomes" id="UP000541610">
    <property type="component" value="Unassembled WGS sequence"/>
</dbReference>
<dbReference type="InterPro" id="IPR012337">
    <property type="entry name" value="RNaseH-like_sf"/>
</dbReference>
<proteinExistence type="predicted"/>
<dbReference type="Gene3D" id="3.30.420.10">
    <property type="entry name" value="Ribonuclease H-like superfamily/Ribonuclease H"/>
    <property type="match status" value="1"/>
</dbReference>
<feature type="domain" description="DUF7047" evidence="2">
    <location>
        <begin position="101"/>
        <end position="158"/>
    </location>
</feature>